<dbReference type="Gene3D" id="3.40.50.2020">
    <property type="match status" value="1"/>
</dbReference>
<evidence type="ECO:0000313" key="2">
    <source>
        <dbReference type="EMBL" id="MEQ7845918.1"/>
    </source>
</evidence>
<accession>A0ABV1NTU9</accession>
<dbReference type="InterPro" id="IPR029057">
    <property type="entry name" value="PRTase-like"/>
</dbReference>
<dbReference type="InterPro" id="IPR051910">
    <property type="entry name" value="ComF/GntX_DNA_util-trans"/>
</dbReference>
<feature type="compositionally biased region" description="Basic and acidic residues" evidence="1">
    <location>
        <begin position="243"/>
        <end position="253"/>
    </location>
</feature>
<reference evidence="2 3" key="1">
    <citation type="submission" date="2024-02" db="EMBL/GenBank/DDBJ databases">
        <title>Full genome sequence of Nocardioides kribbensis.</title>
        <authorList>
            <person name="Poletto B.L."/>
            <person name="Silva G."/>
            <person name="Galante D."/>
            <person name="Campos K.R."/>
            <person name="Santos M.B.N."/>
            <person name="Sacchi C.T."/>
        </authorList>
    </citation>
    <scope>NUCLEOTIDE SEQUENCE [LARGE SCALE GENOMIC DNA]</scope>
    <source>
        <strain evidence="2 3">O4R</strain>
    </source>
</reference>
<gene>
    <name evidence="2" type="ORF">V6R90_01415</name>
</gene>
<feature type="compositionally biased region" description="Polar residues" evidence="1">
    <location>
        <begin position="254"/>
        <end position="263"/>
    </location>
</feature>
<feature type="region of interest" description="Disordered" evidence="1">
    <location>
        <begin position="236"/>
        <end position="263"/>
    </location>
</feature>
<dbReference type="PANTHER" id="PTHR47505">
    <property type="entry name" value="DNA UTILIZATION PROTEIN YHGH"/>
    <property type="match status" value="1"/>
</dbReference>
<evidence type="ECO:0000256" key="1">
    <source>
        <dbReference type="SAM" id="MobiDB-lite"/>
    </source>
</evidence>
<name>A0ABV1NTU9_9ACTN</name>
<dbReference type="Proteomes" id="UP001482520">
    <property type="component" value="Unassembled WGS sequence"/>
</dbReference>
<dbReference type="EMBL" id="JBEGDP010000001">
    <property type="protein sequence ID" value="MEQ7845918.1"/>
    <property type="molecule type" value="Genomic_DNA"/>
</dbReference>
<sequence>MLLRDAVTDLLLGSSCVGCARPGRLLCAPCGATLPTAAAVTWPDPVPPGLVTPWACGAYADLLRELVLGHKERGLLSLRVPLGRLLARSAAAALRSGPGVSDAAGAVVVLVPVPSRPASVRARGHDPTLAMVRVAAAALRGGGARIEVAPLLRTRPGLVDQAGLGAAERAANLAGSLTCPTPGLRRLGVRVGARRVRVVLCDDVLTTGVTAREAQRALEAVGLGVAAVATVAATRRRAPAPRGRSEEFAELDRSSLSSGPGLP</sequence>
<protein>
    <submittedName>
        <fullName evidence="2">ComF family protein</fullName>
    </submittedName>
</protein>
<dbReference type="RefSeq" id="WP_349803579.1">
    <property type="nucleotide sequence ID" value="NZ_JBEGDP010000001.1"/>
</dbReference>
<proteinExistence type="predicted"/>
<comment type="caution">
    <text evidence="2">The sequence shown here is derived from an EMBL/GenBank/DDBJ whole genome shotgun (WGS) entry which is preliminary data.</text>
</comment>
<organism evidence="2 3">
    <name type="scientific">Nocardioides kribbensis</name>
    <dbReference type="NCBI Taxonomy" id="305517"/>
    <lineage>
        <taxon>Bacteria</taxon>
        <taxon>Bacillati</taxon>
        <taxon>Actinomycetota</taxon>
        <taxon>Actinomycetes</taxon>
        <taxon>Propionibacteriales</taxon>
        <taxon>Nocardioidaceae</taxon>
        <taxon>Nocardioides</taxon>
    </lineage>
</organism>
<dbReference type="PANTHER" id="PTHR47505:SF1">
    <property type="entry name" value="DNA UTILIZATION PROTEIN YHGH"/>
    <property type="match status" value="1"/>
</dbReference>
<dbReference type="SUPFAM" id="SSF53271">
    <property type="entry name" value="PRTase-like"/>
    <property type="match status" value="1"/>
</dbReference>
<keyword evidence="3" id="KW-1185">Reference proteome</keyword>
<evidence type="ECO:0000313" key="3">
    <source>
        <dbReference type="Proteomes" id="UP001482520"/>
    </source>
</evidence>